<organism evidence="19 20">
    <name type="scientific">Atractosteus spatula</name>
    <name type="common">Alligator gar</name>
    <name type="synonym">Lepisosteus spatula</name>
    <dbReference type="NCBI Taxonomy" id="7917"/>
    <lineage>
        <taxon>Eukaryota</taxon>
        <taxon>Metazoa</taxon>
        <taxon>Chordata</taxon>
        <taxon>Craniata</taxon>
        <taxon>Vertebrata</taxon>
        <taxon>Euteleostomi</taxon>
        <taxon>Actinopterygii</taxon>
        <taxon>Neopterygii</taxon>
        <taxon>Holostei</taxon>
        <taxon>Semionotiformes</taxon>
        <taxon>Lepisosteidae</taxon>
        <taxon>Atractosteus</taxon>
    </lineage>
</organism>
<dbReference type="Pfam" id="PF00069">
    <property type="entry name" value="Pkinase"/>
    <property type="match status" value="1"/>
</dbReference>
<keyword evidence="5 15" id="KW-0812">Transmembrane</keyword>
<keyword evidence="13" id="KW-0325">Glycoprotein</keyword>
<feature type="non-terminal residue" evidence="19">
    <location>
        <position position="694"/>
    </location>
</feature>
<dbReference type="PANTHER" id="PTHR48012">
    <property type="entry name" value="STERILE20-LIKE KINASE, ISOFORM B-RELATED"/>
    <property type="match status" value="1"/>
</dbReference>
<dbReference type="FunFam" id="2.60.40.10:FF:000717">
    <property type="entry name" value="interleukin-13 receptor subunit alpha-1 isoform X1"/>
    <property type="match status" value="1"/>
</dbReference>
<feature type="compositionally biased region" description="Polar residues" evidence="14">
    <location>
        <begin position="604"/>
        <end position="613"/>
    </location>
</feature>
<feature type="signal peptide" evidence="16">
    <location>
        <begin position="1"/>
        <end position="21"/>
    </location>
</feature>
<keyword evidence="6 16" id="KW-0732">Signal</keyword>
<dbReference type="PROSITE" id="PS50011">
    <property type="entry name" value="PROTEIN_KINASE_DOM"/>
    <property type="match status" value="1"/>
</dbReference>
<dbReference type="Pfam" id="PF21605">
    <property type="entry name" value="CRLF2-like_D2"/>
    <property type="match status" value="1"/>
</dbReference>
<evidence type="ECO:0000256" key="13">
    <source>
        <dbReference type="ARBA" id="ARBA00023180"/>
    </source>
</evidence>
<evidence type="ECO:0000256" key="3">
    <source>
        <dbReference type="ARBA" id="ARBA00008874"/>
    </source>
</evidence>
<dbReference type="InterPro" id="IPR046409">
    <property type="entry name" value="PDC10_dimerisation_sf"/>
</dbReference>
<dbReference type="SUPFAM" id="SSF56112">
    <property type="entry name" value="Protein kinase-like (PK-like)"/>
    <property type="match status" value="1"/>
</dbReference>
<evidence type="ECO:0000256" key="6">
    <source>
        <dbReference type="ARBA" id="ARBA00022729"/>
    </source>
</evidence>
<dbReference type="PROSITE" id="PS50853">
    <property type="entry name" value="FN3"/>
    <property type="match status" value="2"/>
</dbReference>
<dbReference type="Gene3D" id="2.60.40.10">
    <property type="entry name" value="Immunoglobulins"/>
    <property type="match status" value="3"/>
</dbReference>
<evidence type="ECO:0000256" key="8">
    <source>
        <dbReference type="ARBA" id="ARBA00022777"/>
    </source>
</evidence>
<dbReference type="GO" id="GO:0016020">
    <property type="term" value="C:membrane"/>
    <property type="evidence" value="ECO:0007669"/>
    <property type="project" value="UniProtKB-SubCell"/>
</dbReference>
<feature type="chain" id="PRO_5035285131" evidence="16">
    <location>
        <begin position="22"/>
        <end position="694"/>
    </location>
</feature>
<dbReference type="FunFam" id="1.10.510.10:FF:000022">
    <property type="entry name" value="Serine/threonine-protein kinase 24"/>
    <property type="match status" value="1"/>
</dbReference>
<evidence type="ECO:0000256" key="11">
    <source>
        <dbReference type="ARBA" id="ARBA00023136"/>
    </source>
</evidence>
<dbReference type="GO" id="GO:0004674">
    <property type="term" value="F:protein serine/threonine kinase activity"/>
    <property type="evidence" value="ECO:0007669"/>
    <property type="project" value="UniProtKB-KW"/>
</dbReference>
<evidence type="ECO:0000256" key="14">
    <source>
        <dbReference type="SAM" id="MobiDB-lite"/>
    </source>
</evidence>
<dbReference type="InterPro" id="IPR000719">
    <property type="entry name" value="Prot_kinase_dom"/>
</dbReference>
<accession>A0A8J7NQQ3</accession>
<evidence type="ECO:0000256" key="2">
    <source>
        <dbReference type="ARBA" id="ARBA00008159"/>
    </source>
</evidence>
<dbReference type="Proteomes" id="UP000736164">
    <property type="component" value="Unassembled WGS sequence"/>
</dbReference>
<evidence type="ECO:0000256" key="4">
    <source>
        <dbReference type="ARBA" id="ARBA00022527"/>
    </source>
</evidence>
<dbReference type="CDD" id="cd00063">
    <property type="entry name" value="FN3"/>
    <property type="match status" value="1"/>
</dbReference>
<gene>
    <name evidence="19" type="primary">Stk26</name>
    <name evidence="19" type="ORF">GTO95_0018822</name>
</gene>
<keyword evidence="9" id="KW-0067">ATP-binding</keyword>
<feature type="non-terminal residue" evidence="19">
    <location>
        <position position="1"/>
    </location>
</feature>
<dbReference type="Gene3D" id="1.10.12.70">
    <property type="match status" value="1"/>
</dbReference>
<dbReference type="EMBL" id="JAAWVO010028194">
    <property type="protein sequence ID" value="MBN3316239.1"/>
    <property type="molecule type" value="Genomic_DNA"/>
</dbReference>
<comment type="subcellular location">
    <subcellularLocation>
        <location evidence="1">Membrane</location>
        <topology evidence="1">Single-pass type I membrane protein</topology>
    </subcellularLocation>
</comment>
<keyword evidence="7" id="KW-0547">Nucleotide-binding</keyword>
<comment type="similarity">
    <text evidence="3">Belongs to the protein kinase superfamily. STE Ser/Thr protein kinase family. STE20 subfamily.</text>
</comment>
<comment type="similarity">
    <text evidence="2">Belongs to the type I cytokine receptor family. Type 5 subfamily.</text>
</comment>
<keyword evidence="4" id="KW-0723">Serine/threonine-protein kinase</keyword>
<protein>
    <submittedName>
        <fullName evidence="19">STK26 kinase</fullName>
    </submittedName>
</protein>
<reference evidence="19" key="1">
    <citation type="journal article" date="2021" name="Cell">
        <title>Tracing the genetic footprints of vertebrate landing in non-teleost ray-finned fishes.</title>
        <authorList>
            <person name="Bi X."/>
            <person name="Wang K."/>
            <person name="Yang L."/>
            <person name="Pan H."/>
            <person name="Jiang H."/>
            <person name="Wei Q."/>
            <person name="Fang M."/>
            <person name="Yu H."/>
            <person name="Zhu C."/>
            <person name="Cai Y."/>
            <person name="He Y."/>
            <person name="Gan X."/>
            <person name="Zeng H."/>
            <person name="Yu D."/>
            <person name="Zhu Y."/>
            <person name="Jiang H."/>
            <person name="Qiu Q."/>
            <person name="Yang H."/>
            <person name="Zhang Y.E."/>
            <person name="Wang W."/>
            <person name="Zhu M."/>
            <person name="He S."/>
            <person name="Zhang G."/>
        </authorList>
    </citation>
    <scope>NUCLEOTIDE SEQUENCE</scope>
    <source>
        <strain evidence="19">Allg_001</strain>
    </source>
</reference>
<dbReference type="Gene3D" id="1.10.510.10">
    <property type="entry name" value="Transferase(Phosphotransferase) domain 1"/>
    <property type="match status" value="1"/>
</dbReference>
<comment type="caution">
    <text evidence="19">The sequence shown here is derived from an EMBL/GenBank/DDBJ whole genome shotgun (WGS) entry which is preliminary data.</text>
</comment>
<evidence type="ECO:0000313" key="19">
    <source>
        <dbReference type="EMBL" id="MBN3316239.1"/>
    </source>
</evidence>
<name>A0A8J7NQQ3_ATRSP</name>
<evidence type="ECO:0000256" key="12">
    <source>
        <dbReference type="ARBA" id="ARBA00023170"/>
    </source>
</evidence>
<evidence type="ECO:0000256" key="5">
    <source>
        <dbReference type="ARBA" id="ARBA00022692"/>
    </source>
</evidence>
<evidence type="ECO:0000256" key="7">
    <source>
        <dbReference type="ARBA" id="ARBA00022741"/>
    </source>
</evidence>
<dbReference type="InterPro" id="IPR036116">
    <property type="entry name" value="FN3_sf"/>
</dbReference>
<feature type="transmembrane region" description="Helical" evidence="15">
    <location>
        <begin position="323"/>
        <end position="346"/>
    </location>
</feature>
<dbReference type="InterPro" id="IPR048648">
    <property type="entry name" value="CRLF2-like_D2"/>
</dbReference>
<dbReference type="SUPFAM" id="SSF49265">
    <property type="entry name" value="Fibronectin type III"/>
    <property type="match status" value="3"/>
</dbReference>
<evidence type="ECO:0000256" key="10">
    <source>
        <dbReference type="ARBA" id="ARBA00022989"/>
    </source>
</evidence>
<evidence type="ECO:0000313" key="20">
    <source>
        <dbReference type="Proteomes" id="UP000736164"/>
    </source>
</evidence>
<keyword evidence="11 15" id="KW-0472">Membrane</keyword>
<keyword evidence="8 19" id="KW-0418">Kinase</keyword>
<evidence type="ECO:0000256" key="15">
    <source>
        <dbReference type="SAM" id="Phobius"/>
    </source>
</evidence>
<evidence type="ECO:0000259" key="17">
    <source>
        <dbReference type="PROSITE" id="PS50011"/>
    </source>
</evidence>
<sequence length="694" mass="79964">MSCTFGRLFLLVSFWTNVAWTEDRTEKFFPPSKVELSKKSDFCIELRWNPPVSLVNNTCKVSYQVYQKKNGEKLNYIRSKLSFEECLDLSDGVEYGIRTKSEECPSWKESDWVKATIPPPAGDPQTAVKDFQCSFYMPEFLNCTWHIDSEKHSNYRLYYWLKNTSHTQECTTYIYDGSLPKGCHIHSTFLDLKGTNDNQLYILVNGTEAHVKPMYFEVNPLNKVKPEPPKMHFIQKENKLNIQWEPPKGFQEQCWKYQLQYKDSTMKEWQDRVSNDKTEESISYDPRYKYTLKMRAIYKTECGEGSSEWTEEEEYGEEQPVDWSLIILIIISIFIAIAAITLLIYLKRLRLLILPQIPDPGAIFKHMFNINDDRTATKLWIIMEYLGGGSALDLLRAGPFDEFQIATMLKEILKGLDYLHSEKKIHRDIKAANVLLSEQGDVKLADFGVAGQLTDTQIKRETFVGTPFWMAPEVIQQSAYDSKADIWSLGITAIELAKGEPPNSDMHPMRVLFLIPKNNPPTLTGDFSKAFKEFVDSCLNKDPAFRPTARELLKHKFIVKNAKKTSYLTELIDRYKRWKAEGHSDDDSSSDDSDSESSNKENDCSQPEWSFTTVRKKPDSKKNLQNGTDQDLKKSASLSSVITPLFMELKLQHRDSAAKKNAIDELEKSIKMAEEACPGITDKMVKAIIDRFQK</sequence>
<keyword evidence="12" id="KW-0675">Receptor</keyword>
<feature type="region of interest" description="Disordered" evidence="14">
    <location>
        <begin position="581"/>
        <end position="633"/>
    </location>
</feature>
<dbReference type="GO" id="GO:0030336">
    <property type="term" value="P:negative regulation of cell migration"/>
    <property type="evidence" value="ECO:0007669"/>
    <property type="project" value="TreeGrafter"/>
</dbReference>
<evidence type="ECO:0000256" key="9">
    <source>
        <dbReference type="ARBA" id="ARBA00022840"/>
    </source>
</evidence>
<dbReference type="InterPro" id="IPR050629">
    <property type="entry name" value="STE20/SPS1-PAK"/>
</dbReference>
<feature type="domain" description="Fibronectin type-III" evidence="18">
    <location>
        <begin position="225"/>
        <end position="320"/>
    </location>
</feature>
<evidence type="ECO:0000256" key="16">
    <source>
        <dbReference type="SAM" id="SignalP"/>
    </source>
</evidence>
<dbReference type="InterPro" id="IPR013783">
    <property type="entry name" value="Ig-like_fold"/>
</dbReference>
<dbReference type="InterPro" id="IPR003961">
    <property type="entry name" value="FN3_dom"/>
</dbReference>
<dbReference type="InterPro" id="IPR011009">
    <property type="entry name" value="Kinase-like_dom_sf"/>
</dbReference>
<feature type="domain" description="Fibronectin type-III" evidence="18">
    <location>
        <begin position="30"/>
        <end position="120"/>
    </location>
</feature>
<keyword evidence="8 19" id="KW-0808">Transferase</keyword>
<feature type="domain" description="Protein kinase" evidence="17">
    <location>
        <begin position="296"/>
        <end position="558"/>
    </location>
</feature>
<dbReference type="SMART" id="SM00220">
    <property type="entry name" value="S_TKc"/>
    <property type="match status" value="1"/>
</dbReference>
<dbReference type="PANTHER" id="PTHR48012:SF7">
    <property type="entry name" value="SERINE_THREONINE-PROTEIN KINASE 26"/>
    <property type="match status" value="1"/>
</dbReference>
<keyword evidence="20" id="KW-1185">Reference proteome</keyword>
<dbReference type="GO" id="GO:0005794">
    <property type="term" value="C:Golgi apparatus"/>
    <property type="evidence" value="ECO:0007669"/>
    <property type="project" value="TreeGrafter"/>
</dbReference>
<evidence type="ECO:0000259" key="18">
    <source>
        <dbReference type="PROSITE" id="PS50853"/>
    </source>
</evidence>
<dbReference type="GO" id="GO:0005524">
    <property type="term" value="F:ATP binding"/>
    <property type="evidence" value="ECO:0007669"/>
    <property type="project" value="UniProtKB-KW"/>
</dbReference>
<dbReference type="Pfam" id="PF09240">
    <property type="entry name" value="IL6Ra-bind"/>
    <property type="match status" value="1"/>
</dbReference>
<dbReference type="InterPro" id="IPR015321">
    <property type="entry name" value="TypeI_recpt_CBD"/>
</dbReference>
<proteinExistence type="inferred from homology"/>
<dbReference type="AlphaFoldDB" id="A0A8J7NQQ3"/>
<evidence type="ECO:0000256" key="1">
    <source>
        <dbReference type="ARBA" id="ARBA00004479"/>
    </source>
</evidence>
<keyword evidence="10 15" id="KW-1133">Transmembrane helix</keyword>